<dbReference type="PANTHER" id="PTHR43075:SF1">
    <property type="entry name" value="FORMATE LYASE ACTIVATING ENZYME, PUTATIVE (AFU_ORTHOLOGUE AFUA_2G15630)-RELATED"/>
    <property type="match status" value="1"/>
</dbReference>
<keyword evidence="1" id="KW-0949">S-adenosyl-L-methionine</keyword>
<evidence type="ECO:0000256" key="4">
    <source>
        <dbReference type="ARBA" id="ARBA00023014"/>
    </source>
</evidence>
<evidence type="ECO:0000313" key="6">
    <source>
        <dbReference type="EMBL" id="WAJ22997.1"/>
    </source>
</evidence>
<proteinExistence type="predicted"/>
<evidence type="ECO:0000256" key="2">
    <source>
        <dbReference type="ARBA" id="ARBA00022723"/>
    </source>
</evidence>
<keyword evidence="7" id="KW-1185">Reference proteome</keyword>
<keyword evidence="4" id="KW-0411">Iron-sulfur</keyword>
<dbReference type="PANTHER" id="PTHR43075">
    <property type="entry name" value="FORMATE LYASE ACTIVATING ENZYME, PUTATIVE (AFU_ORTHOLOGUE AFUA_2G15630)-RELATED"/>
    <property type="match status" value="1"/>
</dbReference>
<keyword evidence="2" id="KW-0479">Metal-binding</keyword>
<gene>
    <name evidence="6" type="ORF">OW255_15700</name>
</gene>
<keyword evidence="3" id="KW-0408">Iron</keyword>
<dbReference type="SFLD" id="SFLDS00029">
    <property type="entry name" value="Radical_SAM"/>
    <property type="match status" value="1"/>
</dbReference>
<dbReference type="Pfam" id="PF04055">
    <property type="entry name" value="Radical_SAM"/>
    <property type="match status" value="1"/>
</dbReference>
<dbReference type="Gene3D" id="3.20.20.70">
    <property type="entry name" value="Aldolase class I"/>
    <property type="match status" value="1"/>
</dbReference>
<evidence type="ECO:0000313" key="7">
    <source>
        <dbReference type="Proteomes" id="UP001163115"/>
    </source>
</evidence>
<accession>A0ABY7A941</accession>
<dbReference type="EMBL" id="CP113524">
    <property type="protein sequence ID" value="WAJ22997.1"/>
    <property type="molecule type" value="Genomic_DNA"/>
</dbReference>
<sequence>MNYDHLYKSCTLCPRNCKVDRTVTTGYCGCSSTIKAARAALHHWEEPCISGTRGSGTVFFTGCTLRCCFCQNHSISQEEVGKELSPEELSQIFLRLQDEGAHNINLVTATQYLPSILSALDMVKDKLSIPVVYNCGGYETVETVKALEGYVDIWLPDLKYESTDLSLRYSGAKDYFQVAKKAIRQMILQTGAPEFEEDGAIMKKGVIIRHMVLPGAKDDSIKLLHFIKEELPEGMYYISLLSQYTPFFLSKDFPEINRRITSYEYNKVLDEAISLSLDQGFMQEKSSAKEEYTPPFDLEGIL</sequence>
<dbReference type="InterPro" id="IPR016431">
    <property type="entry name" value="Pyrv-formate_lyase-activ_prd"/>
</dbReference>
<dbReference type="InterPro" id="IPR058240">
    <property type="entry name" value="rSAM_sf"/>
</dbReference>
<dbReference type="SFLD" id="SFLDG01099">
    <property type="entry name" value="Uncharacterised_Radical_SAM_Su"/>
    <property type="match status" value="1"/>
</dbReference>
<evidence type="ECO:0000256" key="3">
    <source>
        <dbReference type="ARBA" id="ARBA00023004"/>
    </source>
</evidence>
<dbReference type="Proteomes" id="UP001163115">
    <property type="component" value="Chromosome"/>
</dbReference>
<dbReference type="SUPFAM" id="SSF102114">
    <property type="entry name" value="Radical SAM enzymes"/>
    <property type="match status" value="1"/>
</dbReference>
<evidence type="ECO:0000256" key="1">
    <source>
        <dbReference type="ARBA" id="ARBA00022691"/>
    </source>
</evidence>
<name>A0ABY7A941_9FIRM</name>
<dbReference type="CDD" id="cd01335">
    <property type="entry name" value="Radical_SAM"/>
    <property type="match status" value="1"/>
</dbReference>
<feature type="domain" description="Radical SAM core" evidence="5">
    <location>
        <begin position="58"/>
        <end position="185"/>
    </location>
</feature>
<reference evidence="6" key="1">
    <citation type="submission" date="2022-11" db="EMBL/GenBank/DDBJ databases">
        <title>Lacrimispora xylanolytica sy1, complete genome.</title>
        <authorList>
            <person name="Choi S."/>
        </authorList>
    </citation>
    <scope>NUCLEOTIDE SEQUENCE</scope>
    <source>
        <strain evidence="6">Sy1</strain>
    </source>
</reference>
<dbReference type="InterPro" id="IPR013785">
    <property type="entry name" value="Aldolase_TIM"/>
</dbReference>
<evidence type="ECO:0000259" key="5">
    <source>
        <dbReference type="Pfam" id="PF04055"/>
    </source>
</evidence>
<dbReference type="InterPro" id="IPR040085">
    <property type="entry name" value="MJ0674-like"/>
</dbReference>
<protein>
    <submittedName>
        <fullName evidence="6">Radical SAM protein</fullName>
    </submittedName>
</protein>
<dbReference type="PIRSF" id="PIRSF004869">
    <property type="entry name" value="PflX_prd"/>
    <property type="match status" value="1"/>
</dbReference>
<organism evidence="6 7">
    <name type="scientific">Lacrimispora xylanolytica</name>
    <dbReference type="NCBI Taxonomy" id="29375"/>
    <lineage>
        <taxon>Bacteria</taxon>
        <taxon>Bacillati</taxon>
        <taxon>Bacillota</taxon>
        <taxon>Clostridia</taxon>
        <taxon>Lachnospirales</taxon>
        <taxon>Lachnospiraceae</taxon>
        <taxon>Lacrimispora</taxon>
    </lineage>
</organism>
<dbReference type="RefSeq" id="WP_268114603.1">
    <property type="nucleotide sequence ID" value="NZ_CP113524.1"/>
</dbReference>
<dbReference type="InterPro" id="IPR007197">
    <property type="entry name" value="rSAM"/>
</dbReference>